<feature type="region of interest" description="Disordered" evidence="1">
    <location>
        <begin position="1"/>
        <end position="44"/>
    </location>
</feature>
<organism evidence="2 3">
    <name type="scientific">Pleurodeles waltl</name>
    <name type="common">Iberian ribbed newt</name>
    <dbReference type="NCBI Taxonomy" id="8319"/>
    <lineage>
        <taxon>Eukaryota</taxon>
        <taxon>Metazoa</taxon>
        <taxon>Chordata</taxon>
        <taxon>Craniata</taxon>
        <taxon>Vertebrata</taxon>
        <taxon>Euteleostomi</taxon>
        <taxon>Amphibia</taxon>
        <taxon>Batrachia</taxon>
        <taxon>Caudata</taxon>
        <taxon>Salamandroidea</taxon>
        <taxon>Salamandridae</taxon>
        <taxon>Pleurodelinae</taxon>
        <taxon>Pleurodeles</taxon>
    </lineage>
</organism>
<protein>
    <submittedName>
        <fullName evidence="2">Uncharacterized protein</fullName>
    </submittedName>
</protein>
<dbReference type="EMBL" id="JANPWB010000012">
    <property type="protein sequence ID" value="KAJ1116876.1"/>
    <property type="molecule type" value="Genomic_DNA"/>
</dbReference>
<proteinExistence type="predicted"/>
<evidence type="ECO:0000313" key="3">
    <source>
        <dbReference type="Proteomes" id="UP001066276"/>
    </source>
</evidence>
<dbReference type="AlphaFoldDB" id="A0AAV7NMX3"/>
<reference evidence="2" key="1">
    <citation type="journal article" date="2022" name="bioRxiv">
        <title>Sequencing and chromosome-scale assembly of the giantPleurodeles waltlgenome.</title>
        <authorList>
            <person name="Brown T."/>
            <person name="Elewa A."/>
            <person name="Iarovenko S."/>
            <person name="Subramanian E."/>
            <person name="Araus A.J."/>
            <person name="Petzold A."/>
            <person name="Susuki M."/>
            <person name="Suzuki K.-i.T."/>
            <person name="Hayashi T."/>
            <person name="Toyoda A."/>
            <person name="Oliveira C."/>
            <person name="Osipova E."/>
            <person name="Leigh N.D."/>
            <person name="Simon A."/>
            <person name="Yun M.H."/>
        </authorList>
    </citation>
    <scope>NUCLEOTIDE SEQUENCE</scope>
    <source>
        <strain evidence="2">20211129_DDA</strain>
        <tissue evidence="2">Liver</tissue>
    </source>
</reference>
<comment type="caution">
    <text evidence="2">The sequence shown here is derived from an EMBL/GenBank/DDBJ whole genome shotgun (WGS) entry which is preliminary data.</text>
</comment>
<evidence type="ECO:0000313" key="2">
    <source>
        <dbReference type="EMBL" id="KAJ1116876.1"/>
    </source>
</evidence>
<evidence type="ECO:0000256" key="1">
    <source>
        <dbReference type="SAM" id="MobiDB-lite"/>
    </source>
</evidence>
<accession>A0AAV7NMX3</accession>
<sequence length="74" mass="7439">MLGGAQTPHDNTPAALCARRGPTPNSGPPASPHQENSARPPRVLQPLTRAAASPAALPGDAAGCRSATTYLATQ</sequence>
<gene>
    <name evidence="2" type="ORF">NDU88_005081</name>
</gene>
<dbReference type="Proteomes" id="UP001066276">
    <property type="component" value="Chromosome 8"/>
</dbReference>
<name>A0AAV7NMX3_PLEWA</name>
<keyword evidence="3" id="KW-1185">Reference proteome</keyword>